<organism evidence="1 2">
    <name type="scientific">Reticulomyxa filosa</name>
    <dbReference type="NCBI Taxonomy" id="46433"/>
    <lineage>
        <taxon>Eukaryota</taxon>
        <taxon>Sar</taxon>
        <taxon>Rhizaria</taxon>
        <taxon>Retaria</taxon>
        <taxon>Foraminifera</taxon>
        <taxon>Monothalamids</taxon>
        <taxon>Reticulomyxidae</taxon>
        <taxon>Reticulomyxa</taxon>
    </lineage>
</organism>
<evidence type="ECO:0000313" key="2">
    <source>
        <dbReference type="Proteomes" id="UP000023152"/>
    </source>
</evidence>
<feature type="non-terminal residue" evidence="1">
    <location>
        <position position="198"/>
    </location>
</feature>
<dbReference type="EMBL" id="ASPP01038522">
    <property type="protein sequence ID" value="ETO01357.1"/>
    <property type="molecule type" value="Genomic_DNA"/>
</dbReference>
<keyword evidence="2" id="KW-1185">Reference proteome</keyword>
<dbReference type="Proteomes" id="UP000023152">
    <property type="component" value="Unassembled WGS sequence"/>
</dbReference>
<proteinExistence type="predicted"/>
<name>X6LJP2_RETFI</name>
<reference evidence="1 2" key="1">
    <citation type="journal article" date="2013" name="Curr. Biol.">
        <title>The Genome of the Foraminiferan Reticulomyxa filosa.</title>
        <authorList>
            <person name="Glockner G."/>
            <person name="Hulsmann N."/>
            <person name="Schleicher M."/>
            <person name="Noegel A.A."/>
            <person name="Eichinger L."/>
            <person name="Gallinger C."/>
            <person name="Pawlowski J."/>
            <person name="Sierra R."/>
            <person name="Euteneuer U."/>
            <person name="Pillet L."/>
            <person name="Moustafa A."/>
            <person name="Platzer M."/>
            <person name="Groth M."/>
            <person name="Szafranski K."/>
            <person name="Schliwa M."/>
        </authorList>
    </citation>
    <scope>NUCLEOTIDE SEQUENCE [LARGE SCALE GENOMIC DNA]</scope>
</reference>
<comment type="caution">
    <text evidence="1">The sequence shown here is derived from an EMBL/GenBank/DDBJ whole genome shotgun (WGS) entry which is preliminary data.</text>
</comment>
<evidence type="ECO:0000313" key="1">
    <source>
        <dbReference type="EMBL" id="ETO01357.1"/>
    </source>
</evidence>
<protein>
    <submittedName>
        <fullName evidence="1">Uncharacterized protein</fullName>
    </submittedName>
</protein>
<accession>X6LJP2</accession>
<sequence>MKPTGIKSDIIPKEEDEFVIQFHCFMPLTMNNEKVINHFILFSYNTGLLIKYDEQNKTFNYEQLPICTDLKDFNMCSFAHIYDYIFLFGCTNSEWKRRRLVYKYSMKDKTWNQCKITLPMEIFSSFTILSNDDTSFNKIHVSVNVEELFEKSELLKMTKIYVRMIELKNEIMKMKLERPYIIPIEKQRRIEDEKENKE</sequence>
<dbReference type="AlphaFoldDB" id="X6LJP2"/>
<gene>
    <name evidence="1" type="ORF">RFI_36083</name>
</gene>